<feature type="chain" id="PRO_5047469664" description="HdeA/HdeB family protein" evidence="1">
    <location>
        <begin position="22"/>
        <end position="117"/>
    </location>
</feature>
<gene>
    <name evidence="2" type="ORF">N7U68_15215</name>
</gene>
<reference evidence="2" key="1">
    <citation type="submission" date="2022-10" db="EMBL/GenBank/DDBJ databases">
        <title>Roseovarius pelagicus sp. nov., isolated from Arctic seawater.</title>
        <authorList>
            <person name="Hong Y.W."/>
            <person name="Hwang C.Y."/>
        </authorList>
    </citation>
    <scope>NUCLEOTIDE SEQUENCE</scope>
    <source>
        <strain evidence="2">HL-MP18</strain>
    </source>
</reference>
<organism evidence="2 3">
    <name type="scientific">Roseovarius pelagicus</name>
    <dbReference type="NCBI Taxonomy" id="2980108"/>
    <lineage>
        <taxon>Bacteria</taxon>
        <taxon>Pseudomonadati</taxon>
        <taxon>Pseudomonadota</taxon>
        <taxon>Alphaproteobacteria</taxon>
        <taxon>Rhodobacterales</taxon>
        <taxon>Roseobacteraceae</taxon>
        <taxon>Roseovarius</taxon>
    </lineage>
</organism>
<name>A0ABY6D981_9RHOB</name>
<dbReference type="Proteomes" id="UP001064087">
    <property type="component" value="Chromosome"/>
</dbReference>
<dbReference type="RefSeq" id="WP_165194225.1">
    <property type="nucleotide sequence ID" value="NZ_CP106738.1"/>
</dbReference>
<feature type="signal peptide" evidence="1">
    <location>
        <begin position="1"/>
        <end position="21"/>
    </location>
</feature>
<evidence type="ECO:0000256" key="1">
    <source>
        <dbReference type="SAM" id="SignalP"/>
    </source>
</evidence>
<keyword evidence="1" id="KW-0732">Signal</keyword>
<protein>
    <recommendedName>
        <fullName evidence="4">HdeA/HdeB family protein</fullName>
    </recommendedName>
</protein>
<evidence type="ECO:0000313" key="3">
    <source>
        <dbReference type="Proteomes" id="UP001064087"/>
    </source>
</evidence>
<keyword evidence="3" id="KW-1185">Reference proteome</keyword>
<proteinExistence type="predicted"/>
<sequence length="117" mass="12893">MKHAFKAIITAPFLMVGMAHAMPCDGIDLSLREAVQEVLTNAESPRISGWAKYLNDSFYTDVSCKLSYGMNAEDVLRLRGEPEVLLDLVMGTYVNRNQSDALMLMLSAMKDGSGEKS</sequence>
<evidence type="ECO:0008006" key="4">
    <source>
        <dbReference type="Google" id="ProtNLM"/>
    </source>
</evidence>
<dbReference type="EMBL" id="CP106738">
    <property type="protein sequence ID" value="UXX82434.1"/>
    <property type="molecule type" value="Genomic_DNA"/>
</dbReference>
<accession>A0ABY6D981</accession>
<evidence type="ECO:0000313" key="2">
    <source>
        <dbReference type="EMBL" id="UXX82434.1"/>
    </source>
</evidence>